<dbReference type="RefSeq" id="WP_323323607.1">
    <property type="nucleotide sequence ID" value="NZ_JAYFSI010000001.1"/>
</dbReference>
<organism evidence="2 3">
    <name type="scientific">Amycolatopsis heterodermiae</name>
    <dbReference type="NCBI Taxonomy" id="3110235"/>
    <lineage>
        <taxon>Bacteria</taxon>
        <taxon>Bacillati</taxon>
        <taxon>Actinomycetota</taxon>
        <taxon>Actinomycetes</taxon>
        <taxon>Pseudonocardiales</taxon>
        <taxon>Pseudonocardiaceae</taxon>
        <taxon>Amycolatopsis</taxon>
    </lineage>
</organism>
<keyword evidence="1" id="KW-0812">Transmembrane</keyword>
<feature type="transmembrane region" description="Helical" evidence="1">
    <location>
        <begin position="43"/>
        <end position="68"/>
    </location>
</feature>
<dbReference type="EMBL" id="JAYFSI010000001">
    <property type="protein sequence ID" value="MEA5358631.1"/>
    <property type="molecule type" value="Genomic_DNA"/>
</dbReference>
<feature type="transmembrane region" description="Helical" evidence="1">
    <location>
        <begin position="80"/>
        <end position="96"/>
    </location>
</feature>
<evidence type="ECO:0000256" key="1">
    <source>
        <dbReference type="SAM" id="Phobius"/>
    </source>
</evidence>
<reference evidence="2 3" key="1">
    <citation type="submission" date="2023-12" db="EMBL/GenBank/DDBJ databases">
        <title>Amycolatopsis sp. V23-08.</title>
        <authorList>
            <person name="Somphong A."/>
        </authorList>
    </citation>
    <scope>NUCLEOTIDE SEQUENCE [LARGE SCALE GENOMIC DNA]</scope>
    <source>
        <strain evidence="2 3">V23-08</strain>
    </source>
</reference>
<gene>
    <name evidence="2" type="ORF">VA596_03715</name>
</gene>
<protein>
    <submittedName>
        <fullName evidence="2">Uncharacterized protein</fullName>
    </submittedName>
</protein>
<keyword evidence="3" id="KW-1185">Reference proteome</keyword>
<name>A0ABU5QXI1_9PSEU</name>
<feature type="transmembrane region" description="Helical" evidence="1">
    <location>
        <begin position="126"/>
        <end position="150"/>
    </location>
</feature>
<proteinExistence type="predicted"/>
<sequence length="263" mass="28792">MITEAEVGAARKWLAKRGVEAEEPTTLLALRLGARGGARPPAYWAWFVVLAAALLLGDFVLVLLPVLLGVARADRFTGSWVFPMCVSFVLLGWLPVRRADRRAAVSLGGRRLDVPRPSWRESMNGWYRASVVITFGGGAVVAVALCVATSRWLWALTWLVLLALSAIVVAVVLNAVLRRPVIAEDDTSLRIDAVLRAEDPFVVMPALFALPVLIDPVLSGWSFTPWLVGYVVLAFATLFIGRYVQYRHRKLPAGDYGTSVVAR</sequence>
<dbReference type="Proteomes" id="UP001304298">
    <property type="component" value="Unassembled WGS sequence"/>
</dbReference>
<comment type="caution">
    <text evidence="2">The sequence shown here is derived from an EMBL/GenBank/DDBJ whole genome shotgun (WGS) entry which is preliminary data.</text>
</comment>
<feature type="transmembrane region" description="Helical" evidence="1">
    <location>
        <begin position="226"/>
        <end position="244"/>
    </location>
</feature>
<accession>A0ABU5QXI1</accession>
<evidence type="ECO:0000313" key="2">
    <source>
        <dbReference type="EMBL" id="MEA5358631.1"/>
    </source>
</evidence>
<keyword evidence="1" id="KW-0472">Membrane</keyword>
<keyword evidence="1" id="KW-1133">Transmembrane helix</keyword>
<evidence type="ECO:0000313" key="3">
    <source>
        <dbReference type="Proteomes" id="UP001304298"/>
    </source>
</evidence>
<feature type="transmembrane region" description="Helical" evidence="1">
    <location>
        <begin position="156"/>
        <end position="177"/>
    </location>
</feature>